<keyword evidence="2" id="KW-0675">Receptor</keyword>
<comment type="similarity">
    <text evidence="1">Belongs to the UPF0065 (bug) family.</text>
</comment>
<dbReference type="SUPFAM" id="SSF53850">
    <property type="entry name" value="Periplasmic binding protein-like II"/>
    <property type="match status" value="1"/>
</dbReference>
<dbReference type="RefSeq" id="WP_184859111.1">
    <property type="nucleotide sequence ID" value="NZ_JACHLK010000006.1"/>
</dbReference>
<dbReference type="Pfam" id="PF03401">
    <property type="entry name" value="TctC"/>
    <property type="match status" value="1"/>
</dbReference>
<gene>
    <name evidence="2" type="ORF">HNP48_003437</name>
</gene>
<reference evidence="2 3" key="1">
    <citation type="submission" date="2020-08" db="EMBL/GenBank/DDBJ databases">
        <title>Functional genomics of gut bacteria from endangered species of beetles.</title>
        <authorList>
            <person name="Carlos-Shanley C."/>
        </authorList>
    </citation>
    <scope>NUCLEOTIDE SEQUENCE [LARGE SCALE GENOMIC DNA]</scope>
    <source>
        <strain evidence="2 3">S00198</strain>
    </source>
</reference>
<name>A0A7X0UA12_9BURK</name>
<dbReference type="PANTHER" id="PTHR42928">
    <property type="entry name" value="TRICARBOXYLATE-BINDING PROTEIN"/>
    <property type="match status" value="1"/>
</dbReference>
<dbReference type="PANTHER" id="PTHR42928:SF5">
    <property type="entry name" value="BLR1237 PROTEIN"/>
    <property type="match status" value="1"/>
</dbReference>
<protein>
    <submittedName>
        <fullName evidence="2">Tripartite-type tricarboxylate transporter receptor subunit TctC</fullName>
    </submittedName>
</protein>
<sequence length="342" mass="36637">MKPLCGASPFQASSSPVSRRQLLALGAGSTAAWLYATPSLANTWPSKPVKVTTAASTGSGPDVSLRLVTEQLARRWGQPVIVDNKPGGNGVVAFNATRSAASDGHELIHLDSTMLTSNVHLYSRLPYDPQRDFAPIRPTLQTDFFVAVAKDSPFKSVDDIVQAALAAPDRVTYGSWGLGSPGHLGALRLLAATNTRMTHVPYKEIPQLFAAVATGEVQWALGSIASAGPMEKSGRIRFVGVAAPQPSPFAPGVPGMAGSTQAKAFVANAWFGLFAPRNTPKPLRDKIAADITEILATPDIADRYRNLGYNRFDQKPDEFGEYIGRETQLWGRVITEAKLKLD</sequence>
<keyword evidence="3" id="KW-1185">Reference proteome</keyword>
<dbReference type="EMBL" id="JACHLK010000006">
    <property type="protein sequence ID" value="MBB6560761.1"/>
    <property type="molecule type" value="Genomic_DNA"/>
</dbReference>
<comment type="caution">
    <text evidence="2">The sequence shown here is derived from an EMBL/GenBank/DDBJ whole genome shotgun (WGS) entry which is preliminary data.</text>
</comment>
<organism evidence="2 3">
    <name type="scientific">Acidovorax soli</name>
    <dbReference type="NCBI Taxonomy" id="592050"/>
    <lineage>
        <taxon>Bacteria</taxon>
        <taxon>Pseudomonadati</taxon>
        <taxon>Pseudomonadota</taxon>
        <taxon>Betaproteobacteria</taxon>
        <taxon>Burkholderiales</taxon>
        <taxon>Comamonadaceae</taxon>
        <taxon>Acidovorax</taxon>
    </lineage>
</organism>
<dbReference type="PIRSF" id="PIRSF017082">
    <property type="entry name" value="YflP"/>
    <property type="match status" value="1"/>
</dbReference>
<accession>A0A7X0UA12</accession>
<dbReference type="InterPro" id="IPR042100">
    <property type="entry name" value="Bug_dom1"/>
</dbReference>
<dbReference type="Gene3D" id="3.40.190.10">
    <property type="entry name" value="Periplasmic binding protein-like II"/>
    <property type="match status" value="1"/>
</dbReference>
<dbReference type="InterPro" id="IPR005064">
    <property type="entry name" value="BUG"/>
</dbReference>
<dbReference type="CDD" id="cd07012">
    <property type="entry name" value="PBP2_Bug_TTT"/>
    <property type="match status" value="1"/>
</dbReference>
<dbReference type="AlphaFoldDB" id="A0A7X0UA12"/>
<evidence type="ECO:0000313" key="2">
    <source>
        <dbReference type="EMBL" id="MBB6560761.1"/>
    </source>
</evidence>
<dbReference type="Proteomes" id="UP000575083">
    <property type="component" value="Unassembled WGS sequence"/>
</dbReference>
<evidence type="ECO:0000256" key="1">
    <source>
        <dbReference type="ARBA" id="ARBA00006987"/>
    </source>
</evidence>
<dbReference type="Gene3D" id="3.40.190.150">
    <property type="entry name" value="Bordetella uptake gene, domain 1"/>
    <property type="match status" value="1"/>
</dbReference>
<evidence type="ECO:0000313" key="3">
    <source>
        <dbReference type="Proteomes" id="UP000575083"/>
    </source>
</evidence>
<proteinExistence type="inferred from homology"/>